<dbReference type="EMBL" id="JACIBT010000001">
    <property type="protein sequence ID" value="MBB3666618.1"/>
    <property type="molecule type" value="Genomic_DNA"/>
</dbReference>
<dbReference type="AlphaFoldDB" id="A0A7W5TRX3"/>
<reference evidence="1 2" key="1">
    <citation type="submission" date="2020-08" db="EMBL/GenBank/DDBJ databases">
        <title>Sequencing the genomes of 1000 actinobacteria strains.</title>
        <authorList>
            <person name="Klenk H.-P."/>
        </authorList>
    </citation>
    <scope>NUCLEOTIDE SEQUENCE [LARGE SCALE GENOMIC DNA]</scope>
    <source>
        <strain evidence="1 2">DSM 28238</strain>
    </source>
</reference>
<comment type="caution">
    <text evidence="1">The sequence shown here is derived from an EMBL/GenBank/DDBJ whole genome shotgun (WGS) entry which is preliminary data.</text>
</comment>
<gene>
    <name evidence="1" type="ORF">FHX47_000211</name>
</gene>
<sequence>MYMNPHSTPLGNLSYYILYVRSLRETPERSVRDNSAALYTELKLRELFLRRSLCVELPLSE</sequence>
<evidence type="ECO:0000313" key="1">
    <source>
        <dbReference type="EMBL" id="MBB3666618.1"/>
    </source>
</evidence>
<organism evidence="1 2">
    <name type="scientific">Garicola koreensis</name>
    <dbReference type="NCBI Taxonomy" id="1262554"/>
    <lineage>
        <taxon>Bacteria</taxon>
        <taxon>Bacillati</taxon>
        <taxon>Actinomycetota</taxon>
        <taxon>Actinomycetes</taxon>
        <taxon>Micrococcales</taxon>
        <taxon>Micrococcaceae</taxon>
        <taxon>Garicola</taxon>
    </lineage>
</organism>
<dbReference type="Proteomes" id="UP000547528">
    <property type="component" value="Unassembled WGS sequence"/>
</dbReference>
<accession>A0A7W5TRX3</accession>
<keyword evidence="2" id="KW-1185">Reference proteome</keyword>
<protein>
    <submittedName>
        <fullName evidence="1">Uncharacterized protein</fullName>
    </submittedName>
</protein>
<name>A0A7W5TRX3_9MICC</name>
<evidence type="ECO:0000313" key="2">
    <source>
        <dbReference type="Proteomes" id="UP000547528"/>
    </source>
</evidence>
<proteinExistence type="predicted"/>